<evidence type="ECO:0000313" key="2">
    <source>
        <dbReference type="EMBL" id="AFV71305.1"/>
    </source>
</evidence>
<reference evidence="2" key="1">
    <citation type="journal article" date="2012" name="Chem. Biol.">
        <title>Quartromicin biosynthesis: two alternative polyketide chains produced by one polyketide synthase assembly line.</title>
        <authorList>
            <person name="He H.Y."/>
            <person name="Pan H.X."/>
            <person name="Wu L.F."/>
            <person name="Zhang B.B."/>
            <person name="Chai H.B."/>
            <person name="Liu W."/>
            <person name="Tang G.L."/>
        </authorList>
    </citation>
    <scope>NUCLEOTIDE SEQUENCE</scope>
    <source>
        <strain evidence="2">NRRL 21084</strain>
    </source>
</reference>
<dbReference type="GO" id="GO:0016829">
    <property type="term" value="F:lyase activity"/>
    <property type="evidence" value="ECO:0007669"/>
    <property type="project" value="InterPro"/>
</dbReference>
<organism evidence="2">
    <name type="scientific">Streptomyces rugosporus</name>
    <dbReference type="NCBI Taxonomy" id="295838"/>
    <lineage>
        <taxon>Bacteria</taxon>
        <taxon>Bacillati</taxon>
        <taxon>Actinomycetota</taxon>
        <taxon>Actinomycetes</taxon>
        <taxon>Kitasatosporales</taxon>
        <taxon>Streptomycetaceae</taxon>
        <taxon>Streptomyces</taxon>
    </lineage>
</organism>
<feature type="domain" description="dTDP-4-dehydro-6-deoxy-alpha-D-glucopyranose 2,3-dehydratase" evidence="1">
    <location>
        <begin position="262"/>
        <end position="459"/>
    </location>
</feature>
<accession>K7QQA8</accession>
<dbReference type="EMBL" id="JX042309">
    <property type="protein sequence ID" value="AFV71305.1"/>
    <property type="molecule type" value="Genomic_DNA"/>
</dbReference>
<evidence type="ECO:0000259" key="1">
    <source>
        <dbReference type="Pfam" id="PF03559"/>
    </source>
</evidence>
<proteinExistence type="predicted"/>
<gene>
    <name evidence="2" type="primary">pyrC8</name>
</gene>
<dbReference type="AlphaFoldDB" id="K7QQA8"/>
<dbReference type="InterPro" id="IPR038153">
    <property type="entry name" value="EvaA-like_sf"/>
</dbReference>
<dbReference type="InterPro" id="IPR005212">
    <property type="entry name" value="EvaA-like"/>
</dbReference>
<sequence length="463" mass="52112">MAGRAAPAELVARFTLSATAGARSLLTLNDFHTWWEGRSREGRFAVDRLAIADLEGWRIRDDTHDLVHESGRFFSIEGLRYRSDSGGEHVQPIINQPEVGILGILVKEFDGVLHCLMQAKMEPGNVNTLQLSPTVQATRSNFTRVHRGKTPTYLEYFHGPRRGRVLVDVLQSEQGVWFWQKFNRNMVVEVTEDVPLHEDYCWLTLEQVHGLLKVENLMNMDARTVLSCVPVDRPAGVAAADSFTAALLRSYDPALPAVHQQSEILSWFSERKAQCDWHARRVPLAEIEGWKWGSHELSGGDEAAFRIVGVRVKAVTREVTSWTQPLLEPTGHGLAAFVAKPIDGVLHLLVQARHEPGLKNIVEMAPTVQLPRVAGSGPAPFADLVRSAPAHRRRFDTLLSEEGGRFLNGLTRYQVIEVGEEFPERVPPEFCWMTVQQVMRLLEHSHYLNIEARTLLACVHSLW</sequence>
<protein>
    <submittedName>
        <fullName evidence="2">PyrC8</fullName>
    </submittedName>
</protein>
<name>K7QQA8_STRRG</name>
<feature type="domain" description="dTDP-4-dehydro-6-deoxy-alpha-D-glucopyranose 2,3-dehydratase" evidence="1">
    <location>
        <begin position="29"/>
        <end position="229"/>
    </location>
</feature>
<reference evidence="2" key="2">
    <citation type="journal article" date="2012" name="J. Am. Chem. Soc.">
        <title>Insights into pyrroindomycin biosynthesis reveal a uniform paradigm for tetramate/tetronate formation.</title>
        <authorList>
            <person name="Wu Q."/>
            <person name="Wu Z."/>
            <person name="Qu X."/>
            <person name="Liu W."/>
        </authorList>
    </citation>
    <scope>NUCLEOTIDE SEQUENCE</scope>
    <source>
        <strain evidence="2">NRRL 21084</strain>
    </source>
</reference>
<dbReference type="Pfam" id="PF03559">
    <property type="entry name" value="Hexose_dehydrat"/>
    <property type="match status" value="2"/>
</dbReference>
<dbReference type="Gene3D" id="3.90.79.40">
    <property type="entry name" value="EvaA sugar 2,3-dehydratase subunit"/>
    <property type="match status" value="2"/>
</dbReference>